<dbReference type="GO" id="GO:0051301">
    <property type="term" value="P:cell division"/>
    <property type="evidence" value="ECO:0007669"/>
    <property type="project" value="UniProtKB-KW"/>
</dbReference>
<dbReference type="EMBL" id="JAMXLY010000002">
    <property type="protein sequence ID" value="MCO6024483.1"/>
    <property type="molecule type" value="Genomic_DNA"/>
</dbReference>
<dbReference type="RefSeq" id="WP_252759845.1">
    <property type="nucleotide sequence ID" value="NZ_JAMXLY010000002.1"/>
</dbReference>
<name>A0ABT1BW58_9BACT</name>
<dbReference type="Proteomes" id="UP001204015">
    <property type="component" value="Unassembled WGS sequence"/>
</dbReference>
<proteinExistence type="predicted"/>
<comment type="caution">
    <text evidence="1">The sequence shown here is derived from an EMBL/GenBank/DDBJ whole genome shotgun (WGS) entry which is preliminary data.</text>
</comment>
<evidence type="ECO:0000313" key="1">
    <source>
        <dbReference type="EMBL" id="MCO6024483.1"/>
    </source>
</evidence>
<accession>A0ABT1BW58</accession>
<dbReference type="InterPro" id="IPR007838">
    <property type="entry name" value="Cell_div_ZapA-like"/>
</dbReference>
<gene>
    <name evidence="1" type="ORF">NG821_01255</name>
</gene>
<reference evidence="1 2" key="1">
    <citation type="submission" date="2022-06" db="EMBL/GenBank/DDBJ databases">
        <title>A taxonomic note on the genus Prevotella: Description of four novel genera and emended description of the genera Hallella and Xylanibacter.</title>
        <authorList>
            <person name="Hitch T.C.A."/>
        </authorList>
    </citation>
    <scope>NUCLEOTIDE SEQUENCE [LARGE SCALE GENOMIC DNA]</scope>
    <source>
        <strain evidence="1 2">DSM 100619</strain>
    </source>
</reference>
<sequence>MAEENKEKLTIRLNLHDTMLSVRIPRGDQTEEEYYRKSAKLINEVVNSYSAHYKDVKSDKEILYMSLVDIAMRYEKLRGQNDTAPYNAVLSQLTSEIEEVLRKE</sequence>
<evidence type="ECO:0000313" key="2">
    <source>
        <dbReference type="Proteomes" id="UP001204015"/>
    </source>
</evidence>
<organism evidence="1 2">
    <name type="scientific">Segatella cerevisiae</name>
    <dbReference type="NCBI Taxonomy" id="2053716"/>
    <lineage>
        <taxon>Bacteria</taxon>
        <taxon>Pseudomonadati</taxon>
        <taxon>Bacteroidota</taxon>
        <taxon>Bacteroidia</taxon>
        <taxon>Bacteroidales</taxon>
        <taxon>Prevotellaceae</taxon>
        <taxon>Segatella</taxon>
    </lineage>
</organism>
<keyword evidence="1" id="KW-0132">Cell division</keyword>
<keyword evidence="2" id="KW-1185">Reference proteome</keyword>
<keyword evidence="1" id="KW-0131">Cell cycle</keyword>
<protein>
    <submittedName>
        <fullName evidence="1">Cell division protein ZapA</fullName>
    </submittedName>
</protein>
<dbReference type="Pfam" id="PF05164">
    <property type="entry name" value="ZapA"/>
    <property type="match status" value="1"/>
</dbReference>